<name>A0ABX9G1X3_9BURK</name>
<dbReference type="RefSeq" id="WP_088591239.1">
    <property type="nucleotide sequence ID" value="NZ_CADIJU010000024.1"/>
</dbReference>
<dbReference type="SUPFAM" id="SSF46689">
    <property type="entry name" value="Homeodomain-like"/>
    <property type="match status" value="1"/>
</dbReference>
<dbReference type="InterPro" id="IPR018062">
    <property type="entry name" value="HTH_AraC-typ_CS"/>
</dbReference>
<proteinExistence type="predicted"/>
<dbReference type="InterPro" id="IPR009057">
    <property type="entry name" value="Homeodomain-like_sf"/>
</dbReference>
<comment type="caution">
    <text evidence="5">The sequence shown here is derived from an EMBL/GenBank/DDBJ whole genome shotgun (WGS) entry which is preliminary data.</text>
</comment>
<dbReference type="GeneID" id="99733875"/>
<dbReference type="PANTHER" id="PTHR47893:SF1">
    <property type="entry name" value="REGULATORY PROTEIN PCHR"/>
    <property type="match status" value="1"/>
</dbReference>
<organism evidence="5 6">
    <name type="scientific">Achromobacter marplatensis</name>
    <dbReference type="NCBI Taxonomy" id="470868"/>
    <lineage>
        <taxon>Bacteria</taxon>
        <taxon>Pseudomonadati</taxon>
        <taxon>Pseudomonadota</taxon>
        <taxon>Betaproteobacteria</taxon>
        <taxon>Burkholderiales</taxon>
        <taxon>Alcaligenaceae</taxon>
        <taxon>Achromobacter</taxon>
    </lineage>
</organism>
<dbReference type="PROSITE" id="PS01124">
    <property type="entry name" value="HTH_ARAC_FAMILY_2"/>
    <property type="match status" value="1"/>
</dbReference>
<dbReference type="Pfam" id="PF12833">
    <property type="entry name" value="HTH_18"/>
    <property type="match status" value="1"/>
</dbReference>
<dbReference type="PROSITE" id="PS00041">
    <property type="entry name" value="HTH_ARAC_FAMILY_1"/>
    <property type="match status" value="1"/>
</dbReference>
<evidence type="ECO:0000313" key="6">
    <source>
        <dbReference type="Proteomes" id="UP000252124"/>
    </source>
</evidence>
<dbReference type="SMART" id="SM00342">
    <property type="entry name" value="HTH_ARAC"/>
    <property type="match status" value="1"/>
</dbReference>
<keyword evidence="2" id="KW-0238">DNA-binding</keyword>
<evidence type="ECO:0000259" key="4">
    <source>
        <dbReference type="PROSITE" id="PS01124"/>
    </source>
</evidence>
<feature type="domain" description="HTH araC/xylS-type" evidence="4">
    <location>
        <begin position="197"/>
        <end position="292"/>
    </location>
</feature>
<keyword evidence="3" id="KW-0804">Transcription</keyword>
<dbReference type="InterPro" id="IPR018060">
    <property type="entry name" value="HTH_AraC"/>
</dbReference>
<dbReference type="PANTHER" id="PTHR47893">
    <property type="entry name" value="REGULATORY PROTEIN PCHR"/>
    <property type="match status" value="1"/>
</dbReference>
<keyword evidence="5" id="KW-0675">Receptor</keyword>
<sequence length="292" mass="31926">MPSLRAAAEHHRVDAALSQPGGVALHAGVFRRNATRWRDEPLHRGLKVIMLDGDVHSRIEDRTALRLQGPTLFLAWNTGQAQGADAFEAGVDQQYAMVSLPETALWSELGLEPDFFKRLSPGQPSSEPIVWHGAAGRDARRIADQVRVCAFDGAARRLYLAAKGLELAAVALAQATRTAALSAEPTHAAARELDAAHEARRRLLADLRQPPGASELARDFGLHTRKLEQAFKRVFGLSMARCVQEARLLRGRDLILNGGMSVSEAAWHVGYAPAHFSVAFRRRFNASPSALR</sequence>
<keyword evidence="6" id="KW-1185">Reference proteome</keyword>
<dbReference type="Proteomes" id="UP000252124">
    <property type="component" value="Unassembled WGS sequence"/>
</dbReference>
<keyword evidence="1" id="KW-0805">Transcription regulation</keyword>
<reference evidence="5 6" key="1">
    <citation type="submission" date="2018-06" db="EMBL/GenBank/DDBJ databases">
        <title>Genomic Encyclopedia of Type Strains, Phase III (KMG-III): the genomes of soil and plant-associated and newly described type strains.</title>
        <authorList>
            <person name="Whitman W."/>
        </authorList>
    </citation>
    <scope>NUCLEOTIDE SEQUENCE [LARGE SCALE GENOMIC DNA]</scope>
    <source>
        <strain evidence="5 6">CECT 7342</strain>
    </source>
</reference>
<dbReference type="Gene3D" id="1.10.10.60">
    <property type="entry name" value="Homeodomain-like"/>
    <property type="match status" value="1"/>
</dbReference>
<evidence type="ECO:0000256" key="2">
    <source>
        <dbReference type="ARBA" id="ARBA00023125"/>
    </source>
</evidence>
<protein>
    <submittedName>
        <fullName evidence="5">AraC family transcriptional activator of pyochelin receptor</fullName>
    </submittedName>
</protein>
<dbReference type="EMBL" id="QNRM01000019">
    <property type="protein sequence ID" value="RBP12351.1"/>
    <property type="molecule type" value="Genomic_DNA"/>
</dbReference>
<evidence type="ECO:0000256" key="1">
    <source>
        <dbReference type="ARBA" id="ARBA00023015"/>
    </source>
</evidence>
<dbReference type="InterPro" id="IPR053142">
    <property type="entry name" value="PchR_regulatory_protein"/>
</dbReference>
<evidence type="ECO:0000313" key="5">
    <source>
        <dbReference type="EMBL" id="RBP12351.1"/>
    </source>
</evidence>
<gene>
    <name evidence="5" type="ORF">DFP87_11928</name>
</gene>
<evidence type="ECO:0000256" key="3">
    <source>
        <dbReference type="ARBA" id="ARBA00023163"/>
    </source>
</evidence>
<accession>A0ABX9G1X3</accession>